<feature type="domain" description="Endonuclease/exonuclease/phosphatase" evidence="2">
    <location>
        <begin position="699"/>
        <end position="814"/>
    </location>
</feature>
<dbReference type="AlphaFoldDB" id="A0A6G0TPU1"/>
<organism evidence="3 4">
    <name type="scientific">Aphis glycines</name>
    <name type="common">Soybean aphid</name>
    <dbReference type="NCBI Taxonomy" id="307491"/>
    <lineage>
        <taxon>Eukaryota</taxon>
        <taxon>Metazoa</taxon>
        <taxon>Ecdysozoa</taxon>
        <taxon>Arthropoda</taxon>
        <taxon>Hexapoda</taxon>
        <taxon>Insecta</taxon>
        <taxon>Pterygota</taxon>
        <taxon>Neoptera</taxon>
        <taxon>Paraneoptera</taxon>
        <taxon>Hemiptera</taxon>
        <taxon>Sternorrhyncha</taxon>
        <taxon>Aphidomorpha</taxon>
        <taxon>Aphidoidea</taxon>
        <taxon>Aphididae</taxon>
        <taxon>Aphidini</taxon>
        <taxon>Aphis</taxon>
        <taxon>Aphis</taxon>
    </lineage>
</organism>
<reference evidence="3 4" key="1">
    <citation type="submission" date="2019-08" db="EMBL/GenBank/DDBJ databases">
        <title>The genome of the soybean aphid Biotype 1, its phylome, world population structure and adaptation to the North American continent.</title>
        <authorList>
            <person name="Giordano R."/>
            <person name="Donthu R.K."/>
            <person name="Hernandez A.G."/>
            <person name="Wright C.L."/>
            <person name="Zimin A.V."/>
        </authorList>
    </citation>
    <scope>NUCLEOTIDE SEQUENCE [LARGE SCALE GENOMIC DNA]</scope>
    <source>
        <tissue evidence="3">Whole aphids</tissue>
    </source>
</reference>
<gene>
    <name evidence="3" type="ORF">AGLY_007418</name>
</gene>
<dbReference type="Proteomes" id="UP000475862">
    <property type="component" value="Unassembled WGS sequence"/>
</dbReference>
<dbReference type="SUPFAM" id="SSF56219">
    <property type="entry name" value="DNase I-like"/>
    <property type="match status" value="1"/>
</dbReference>
<feature type="region of interest" description="Disordered" evidence="1">
    <location>
        <begin position="340"/>
        <end position="382"/>
    </location>
</feature>
<dbReference type="PANTHER" id="PTHR33273:SF4">
    <property type="entry name" value="ENDONUCLEASE_EXONUCLEASE_PHOSPHATASE DOMAIN-CONTAINING PROTEIN"/>
    <property type="match status" value="1"/>
</dbReference>
<feature type="region of interest" description="Disordered" evidence="1">
    <location>
        <begin position="616"/>
        <end position="645"/>
    </location>
</feature>
<sequence>MSLSSTSTTSFGRPIKPFIQTADLLKQSTEYSPQRALKIKHTSNNRLSVVKPYTADEVLALIIDAKLTKFSYSMLKKGSKQRKADIYPSYNKIKESKIKCYPDNYEVNEYGASIPLQNLVNHTAKRLLESLNISDQNLNEFKNLHLYFKWGCDGSSGHSEYHQKFIETKVESETISINEKCDGNLFLFSLVPLELVESKNNSDFKNVLWKNQKSSSTRYCRPIKFLFEKETAYNTKSEKGILESNKRASVEQKNEMAIQKQKIQNGLWEKLGIKVDKVVQGKGTSNTGNIGRRFFEHAQEVSEITGMPPSVHKILVHGSRAIHLAPFPIGILSEEADLAHCVPPTDPETGDPDQKQQTQGWMKFSRPKPKNKKSNKKPAETTSRLHICETGKWGNVLRHLKDDQRKSGHLLIGSEVSSIKESRSGGILIRLRREDKNRDELVEALKTNLGSRAVIRGLVSSDDVDIQDLDKVTTATEVECSIRSTLADDSTIKVKNIRPAYAGTQRATVRLRSADAITLTKKGRFRIGWINARVRLKETATRCFRCLGYGHTTHTCRGPDRAKACSLCTSESHRASTCISPPKCAACLDMKEPTDHFSGSGKCIAYRLALSKKQTPYIEQRPDRQNKPEPLQSGSGTAEPGGSGKLADIVFVSEPNRSEGSHWYMDKSGNAGIINTKKTRLENEGLTERGFRWIMSQGIRFYSCYWSPNSTLKEYLEFLTSLHSSIKSATTEVLKTGDFNAKHSDWGSSANDKRGEALADLINSTGFIVCNKGRKSTFNKGSIIYLTIASPTLAQRVRNWKVLDDESLSDHFYVEFEISPAHGRDSAPPQKPRKVDLNKLRETLLSDNFYNAPTPTDAH</sequence>
<comment type="caution">
    <text evidence="3">The sequence shown here is derived from an EMBL/GenBank/DDBJ whole genome shotgun (WGS) entry which is preliminary data.</text>
</comment>
<dbReference type="EMBL" id="VYZN01000024">
    <property type="protein sequence ID" value="KAE9536195.1"/>
    <property type="molecule type" value="Genomic_DNA"/>
</dbReference>
<dbReference type="OrthoDB" id="6626490at2759"/>
<dbReference type="Pfam" id="PF14529">
    <property type="entry name" value="Exo_endo_phos_2"/>
    <property type="match status" value="1"/>
</dbReference>
<evidence type="ECO:0000259" key="2">
    <source>
        <dbReference type="Pfam" id="PF14529"/>
    </source>
</evidence>
<dbReference type="InterPro" id="IPR036691">
    <property type="entry name" value="Endo/exonu/phosph_ase_sf"/>
</dbReference>
<dbReference type="Gene3D" id="4.10.60.10">
    <property type="entry name" value="Zinc finger, CCHC-type"/>
    <property type="match status" value="1"/>
</dbReference>
<dbReference type="InterPro" id="IPR036875">
    <property type="entry name" value="Znf_CCHC_sf"/>
</dbReference>
<accession>A0A6G0TPU1</accession>
<feature type="compositionally biased region" description="Basic residues" evidence="1">
    <location>
        <begin position="365"/>
        <end position="376"/>
    </location>
</feature>
<dbReference type="Gene3D" id="3.60.10.10">
    <property type="entry name" value="Endonuclease/exonuclease/phosphatase"/>
    <property type="match status" value="1"/>
</dbReference>
<dbReference type="GO" id="GO:0008270">
    <property type="term" value="F:zinc ion binding"/>
    <property type="evidence" value="ECO:0007669"/>
    <property type="project" value="InterPro"/>
</dbReference>
<name>A0A6G0TPU1_APHGL</name>
<dbReference type="InterPro" id="IPR005135">
    <property type="entry name" value="Endo/exonuclease/phosphatase"/>
</dbReference>
<dbReference type="GO" id="GO:0003824">
    <property type="term" value="F:catalytic activity"/>
    <property type="evidence" value="ECO:0007669"/>
    <property type="project" value="InterPro"/>
</dbReference>
<dbReference type="CDD" id="cd09077">
    <property type="entry name" value="R1-I-EN"/>
    <property type="match status" value="1"/>
</dbReference>
<dbReference type="PANTHER" id="PTHR33273">
    <property type="entry name" value="DOMAIN-CONTAINING PROTEIN, PUTATIVE-RELATED"/>
    <property type="match status" value="1"/>
</dbReference>
<dbReference type="SUPFAM" id="SSF57756">
    <property type="entry name" value="Retrovirus zinc finger-like domains"/>
    <property type="match status" value="1"/>
</dbReference>
<evidence type="ECO:0000313" key="4">
    <source>
        <dbReference type="Proteomes" id="UP000475862"/>
    </source>
</evidence>
<proteinExistence type="predicted"/>
<protein>
    <recommendedName>
        <fullName evidence="2">Endonuclease/exonuclease/phosphatase domain-containing protein</fullName>
    </recommendedName>
</protein>
<dbReference type="GO" id="GO:0003676">
    <property type="term" value="F:nucleic acid binding"/>
    <property type="evidence" value="ECO:0007669"/>
    <property type="project" value="InterPro"/>
</dbReference>
<evidence type="ECO:0000256" key="1">
    <source>
        <dbReference type="SAM" id="MobiDB-lite"/>
    </source>
</evidence>
<keyword evidence="4" id="KW-1185">Reference proteome</keyword>
<evidence type="ECO:0000313" key="3">
    <source>
        <dbReference type="EMBL" id="KAE9536195.1"/>
    </source>
</evidence>